<dbReference type="GO" id="GO:0042262">
    <property type="term" value="P:DNA protection"/>
    <property type="evidence" value="ECO:0007669"/>
    <property type="project" value="TreeGrafter"/>
</dbReference>
<dbReference type="PATRIC" id="fig|50340.43.peg.5212"/>
<gene>
    <name evidence="1" type="ORF">PF66_01858</name>
</gene>
<dbReference type="AlphaFoldDB" id="A0A0M9GI93"/>
<protein>
    <submittedName>
        <fullName evidence="1">Putative pyrophosphatase</fullName>
    </submittedName>
</protein>
<dbReference type="SUPFAM" id="SSF101386">
    <property type="entry name" value="all-alpha NTP pyrophosphatases"/>
    <property type="match status" value="1"/>
</dbReference>
<dbReference type="GO" id="GO:0047840">
    <property type="term" value="F:dCTP diphosphatase activity"/>
    <property type="evidence" value="ECO:0007669"/>
    <property type="project" value="TreeGrafter"/>
</dbReference>
<dbReference type="GO" id="GO:0005829">
    <property type="term" value="C:cytosol"/>
    <property type="evidence" value="ECO:0007669"/>
    <property type="project" value="TreeGrafter"/>
</dbReference>
<dbReference type="OrthoDB" id="9791898at2"/>
<accession>A0A0M9GI93</accession>
<sequence>MTTPSHTSTQLVDTTRLAQALEKFASDRNWAQFHSPKNLVMALSGEVGELTEIFQWLTEDASKAAARTPETAQAVEEELADVLMYLVRLASVLGVDLNAAAQRKLQLNGEKYPVEKARNSAKKYDQL</sequence>
<dbReference type="PANTHER" id="PTHR46523:SF1">
    <property type="entry name" value="DCTP PYROPHOSPHATASE 1"/>
    <property type="match status" value="1"/>
</dbReference>
<dbReference type="STRING" id="50340.PF66_01858"/>
<dbReference type="Pfam" id="PF12643">
    <property type="entry name" value="MazG-like"/>
    <property type="match status" value="1"/>
</dbReference>
<dbReference type="PANTHER" id="PTHR46523">
    <property type="entry name" value="DCTP PYROPHOSPHATASE 1"/>
    <property type="match status" value="1"/>
</dbReference>
<keyword evidence="2" id="KW-1185">Reference proteome</keyword>
<dbReference type="PIRSF" id="PIRSF029826">
    <property type="entry name" value="UCP029826_pph"/>
    <property type="match status" value="1"/>
</dbReference>
<evidence type="ECO:0000313" key="1">
    <source>
        <dbReference type="EMBL" id="KPA91575.1"/>
    </source>
</evidence>
<dbReference type="EMBL" id="JSYZ01000006">
    <property type="protein sequence ID" value="KPA91575.1"/>
    <property type="molecule type" value="Genomic_DNA"/>
</dbReference>
<dbReference type="InterPro" id="IPR025984">
    <property type="entry name" value="DCTPP"/>
</dbReference>
<reference evidence="1 2" key="1">
    <citation type="journal article" date="2015" name="PLoS ONE">
        <title>Rice-Infecting Pseudomonas Genomes Are Highly Accessorized and Harbor Multiple Putative Virulence Mechanisms to Cause Sheath Brown Rot.</title>
        <authorList>
            <person name="Quibod I.L."/>
            <person name="Grande G."/>
            <person name="Oreiro E.G."/>
            <person name="Borja F.N."/>
            <person name="Dossa G.S."/>
            <person name="Mauleon R."/>
            <person name="Cruz C.V."/>
            <person name="Oliva R."/>
        </authorList>
    </citation>
    <scope>NUCLEOTIDE SEQUENCE [LARGE SCALE GENOMIC DNA]</scope>
    <source>
        <strain evidence="1 2">IRRI 6609</strain>
    </source>
</reference>
<dbReference type="InterPro" id="IPR052555">
    <property type="entry name" value="dCTP_Pyrophosphatase"/>
</dbReference>
<organism evidence="1 2">
    <name type="scientific">Pseudomonas asplenii</name>
    <dbReference type="NCBI Taxonomy" id="53407"/>
    <lineage>
        <taxon>Bacteria</taxon>
        <taxon>Pseudomonadati</taxon>
        <taxon>Pseudomonadota</taxon>
        <taxon>Gammaproteobacteria</taxon>
        <taxon>Pseudomonadales</taxon>
        <taxon>Pseudomonadaceae</taxon>
        <taxon>Pseudomonas</taxon>
    </lineage>
</organism>
<dbReference type="GO" id="GO:0006253">
    <property type="term" value="P:dCTP catabolic process"/>
    <property type="evidence" value="ECO:0007669"/>
    <property type="project" value="TreeGrafter"/>
</dbReference>
<dbReference type="RefSeq" id="WP_054062504.1">
    <property type="nucleotide sequence ID" value="NZ_JSYZ01000006.1"/>
</dbReference>
<dbReference type="Proteomes" id="UP000037931">
    <property type="component" value="Unassembled WGS sequence"/>
</dbReference>
<name>A0A0M9GI93_9PSED</name>
<dbReference type="Gene3D" id="1.10.287.1080">
    <property type="entry name" value="MazG-like"/>
    <property type="match status" value="1"/>
</dbReference>
<dbReference type="CDD" id="cd11537">
    <property type="entry name" value="NTP-PPase_RS21-C6_like"/>
    <property type="match status" value="1"/>
</dbReference>
<evidence type="ECO:0000313" key="2">
    <source>
        <dbReference type="Proteomes" id="UP000037931"/>
    </source>
</evidence>
<comment type="caution">
    <text evidence="1">The sequence shown here is derived from an EMBL/GenBank/DDBJ whole genome shotgun (WGS) entry which is preliminary data.</text>
</comment>
<proteinExistence type="predicted"/>